<accession>A0AAV2D7D3</accession>
<dbReference type="PANTHER" id="PTHR33710">
    <property type="entry name" value="BNAC02G09200D PROTEIN"/>
    <property type="match status" value="1"/>
</dbReference>
<name>A0AAV2D7D3_9ROSI</name>
<protein>
    <submittedName>
        <fullName evidence="1">Uncharacterized protein</fullName>
    </submittedName>
</protein>
<organism evidence="1 2">
    <name type="scientific">Linum trigynum</name>
    <dbReference type="NCBI Taxonomy" id="586398"/>
    <lineage>
        <taxon>Eukaryota</taxon>
        <taxon>Viridiplantae</taxon>
        <taxon>Streptophyta</taxon>
        <taxon>Embryophyta</taxon>
        <taxon>Tracheophyta</taxon>
        <taxon>Spermatophyta</taxon>
        <taxon>Magnoliopsida</taxon>
        <taxon>eudicotyledons</taxon>
        <taxon>Gunneridae</taxon>
        <taxon>Pentapetalae</taxon>
        <taxon>rosids</taxon>
        <taxon>fabids</taxon>
        <taxon>Malpighiales</taxon>
        <taxon>Linaceae</taxon>
        <taxon>Linum</taxon>
    </lineage>
</organism>
<evidence type="ECO:0000313" key="2">
    <source>
        <dbReference type="Proteomes" id="UP001497516"/>
    </source>
</evidence>
<gene>
    <name evidence="1" type="ORF">LTRI10_LOCUS11575</name>
</gene>
<evidence type="ECO:0000313" key="1">
    <source>
        <dbReference type="EMBL" id="CAL1368445.1"/>
    </source>
</evidence>
<dbReference type="Proteomes" id="UP001497516">
    <property type="component" value="Chromosome 2"/>
</dbReference>
<dbReference type="AlphaFoldDB" id="A0AAV2D7D3"/>
<dbReference type="Gene3D" id="3.60.10.10">
    <property type="entry name" value="Endonuclease/exonuclease/phosphatase"/>
    <property type="match status" value="1"/>
</dbReference>
<reference evidence="1 2" key="1">
    <citation type="submission" date="2024-04" db="EMBL/GenBank/DDBJ databases">
        <authorList>
            <person name="Fracassetti M."/>
        </authorList>
    </citation>
    <scope>NUCLEOTIDE SEQUENCE [LARGE SCALE GENOMIC DNA]</scope>
</reference>
<dbReference type="SUPFAM" id="SSF56219">
    <property type="entry name" value="DNase I-like"/>
    <property type="match status" value="1"/>
</dbReference>
<dbReference type="InterPro" id="IPR036691">
    <property type="entry name" value="Endo/exonu/phosph_ase_sf"/>
</dbReference>
<sequence>MAEKRGGQVRAEVEMEAFRNSLTDSGLRDMGFEGYPFTWENRRMEGGYIEERLDRFVGSDSWLDNFPNACVRHLDKTRSDHRPIICDSRGEEGEEPKWGWHFRSDPFWAWNEPGAADIMSKINGCRGKLDIWSSATFPNFGRQKAKIKRALRALEKVCRTPRVEEQI</sequence>
<dbReference type="PANTHER" id="PTHR33710:SF62">
    <property type="entry name" value="DUF4283 DOMAIN PROTEIN"/>
    <property type="match status" value="1"/>
</dbReference>
<dbReference type="EMBL" id="OZ034815">
    <property type="protein sequence ID" value="CAL1368445.1"/>
    <property type="molecule type" value="Genomic_DNA"/>
</dbReference>
<keyword evidence="2" id="KW-1185">Reference proteome</keyword>
<proteinExistence type="predicted"/>